<accession>A0AA88R9B8</accession>
<name>A0AA88R9B8_9ASTE</name>
<keyword evidence="1" id="KW-0479">Metal-binding</keyword>
<gene>
    <name evidence="4" type="ORF">RJ640_026987</name>
</gene>
<proteinExistence type="predicted"/>
<reference evidence="4" key="1">
    <citation type="submission" date="2022-12" db="EMBL/GenBank/DDBJ databases">
        <title>Draft genome assemblies for two species of Escallonia (Escalloniales).</title>
        <authorList>
            <person name="Chanderbali A."/>
            <person name="Dervinis C."/>
            <person name="Anghel I."/>
            <person name="Soltis D."/>
            <person name="Soltis P."/>
            <person name="Zapata F."/>
        </authorList>
    </citation>
    <scope>NUCLEOTIDE SEQUENCE</scope>
    <source>
        <strain evidence="4">UCBG92.1500</strain>
        <tissue evidence="4">Leaf</tissue>
    </source>
</reference>
<dbReference type="EMBL" id="JAVXUO010002525">
    <property type="protein sequence ID" value="KAK2972415.1"/>
    <property type="molecule type" value="Genomic_DNA"/>
</dbReference>
<dbReference type="AlphaFoldDB" id="A0AA88R9B8"/>
<evidence type="ECO:0000313" key="5">
    <source>
        <dbReference type="Proteomes" id="UP001187471"/>
    </source>
</evidence>
<dbReference type="Gene3D" id="2.60.120.330">
    <property type="entry name" value="B-lactam Antibiotic, Isopenicillin N Synthase, Chain"/>
    <property type="match status" value="1"/>
</dbReference>
<keyword evidence="2" id="KW-0408">Iron</keyword>
<dbReference type="InterPro" id="IPR026992">
    <property type="entry name" value="DIOX_N"/>
</dbReference>
<organism evidence="4 5">
    <name type="scientific">Escallonia rubra</name>
    <dbReference type="NCBI Taxonomy" id="112253"/>
    <lineage>
        <taxon>Eukaryota</taxon>
        <taxon>Viridiplantae</taxon>
        <taxon>Streptophyta</taxon>
        <taxon>Embryophyta</taxon>
        <taxon>Tracheophyta</taxon>
        <taxon>Spermatophyta</taxon>
        <taxon>Magnoliopsida</taxon>
        <taxon>eudicotyledons</taxon>
        <taxon>Gunneridae</taxon>
        <taxon>Pentapetalae</taxon>
        <taxon>asterids</taxon>
        <taxon>campanulids</taxon>
        <taxon>Escalloniales</taxon>
        <taxon>Escalloniaceae</taxon>
        <taxon>Escallonia</taxon>
    </lineage>
</organism>
<sequence>MAIRVIDFSKLSGEERAKTMAQIANGCEEWGFFQVSSQCYKMEREESFKESTPVQLLDELVQKKSGDKLENVDWEDVFLLSDDNDWPSKTPGFKPCARAGDGLNWRVLQPQEHQHYYQQILHSLEAALKSIYDFLSNTMQQHTYANAYAPEYIFNNVYERSVLKVSFTCCDV</sequence>
<dbReference type="SUPFAM" id="SSF51197">
    <property type="entry name" value="Clavaminate synthase-like"/>
    <property type="match status" value="1"/>
</dbReference>
<dbReference type="Proteomes" id="UP001187471">
    <property type="component" value="Unassembled WGS sequence"/>
</dbReference>
<evidence type="ECO:0000313" key="4">
    <source>
        <dbReference type="EMBL" id="KAK2972415.1"/>
    </source>
</evidence>
<evidence type="ECO:0000256" key="1">
    <source>
        <dbReference type="ARBA" id="ARBA00022723"/>
    </source>
</evidence>
<protein>
    <recommendedName>
        <fullName evidence="3">Non-haem dioxygenase N-terminal domain-containing protein</fullName>
    </recommendedName>
</protein>
<dbReference type="GO" id="GO:0046872">
    <property type="term" value="F:metal ion binding"/>
    <property type="evidence" value="ECO:0007669"/>
    <property type="project" value="UniProtKB-KW"/>
</dbReference>
<evidence type="ECO:0000259" key="3">
    <source>
        <dbReference type="Pfam" id="PF14226"/>
    </source>
</evidence>
<comment type="caution">
    <text evidence="4">The sequence shown here is derived from an EMBL/GenBank/DDBJ whole genome shotgun (WGS) entry which is preliminary data.</text>
</comment>
<feature type="domain" description="Non-haem dioxygenase N-terminal" evidence="3">
    <location>
        <begin position="3"/>
        <end position="42"/>
    </location>
</feature>
<dbReference type="Pfam" id="PF14226">
    <property type="entry name" value="DIOX_N"/>
    <property type="match status" value="1"/>
</dbReference>
<keyword evidence="5" id="KW-1185">Reference proteome</keyword>
<evidence type="ECO:0000256" key="2">
    <source>
        <dbReference type="ARBA" id="ARBA00023004"/>
    </source>
</evidence>
<dbReference type="InterPro" id="IPR027443">
    <property type="entry name" value="IPNS-like_sf"/>
</dbReference>